<dbReference type="Proteomes" id="UP000076321">
    <property type="component" value="Unassembled WGS sequence"/>
</dbReference>
<gene>
    <name evidence="1" type="ORF">AVL48_09315</name>
</gene>
<evidence type="ECO:0000313" key="2">
    <source>
        <dbReference type="Proteomes" id="UP000076321"/>
    </source>
</evidence>
<comment type="caution">
    <text evidence="1">The sequence shown here is derived from an EMBL/GenBank/DDBJ whole genome shotgun (WGS) entry which is preliminary data.</text>
</comment>
<name>A0A154MC20_9PSEU</name>
<evidence type="ECO:0000313" key="1">
    <source>
        <dbReference type="EMBL" id="KZB82131.1"/>
    </source>
</evidence>
<proteinExistence type="predicted"/>
<reference evidence="1 2" key="1">
    <citation type="submission" date="2015-12" db="EMBL/GenBank/DDBJ databases">
        <title>Amycolatopsis regifaucium genome sequencing and assembly.</title>
        <authorList>
            <person name="Mayilraj S."/>
        </authorList>
    </citation>
    <scope>NUCLEOTIDE SEQUENCE [LARGE SCALE GENOMIC DNA]</scope>
    <source>
        <strain evidence="1 2">GY080</strain>
    </source>
</reference>
<sequence length="117" mass="12154">MCAPCRLTEVNHVALATPRIALRLVRSPQPPLAGSMILGALLTMGADFVVRVAPGLSGLPVDKPVAMREGRIVAQGPPADALTEPLLDEIFGLSAKIMEDSVSGTPLVVPVSAHLRG</sequence>
<dbReference type="AlphaFoldDB" id="A0A154MC20"/>
<accession>A0A154MC20</accession>
<protein>
    <submittedName>
        <fullName evidence="1">Uncharacterized protein</fullName>
    </submittedName>
</protein>
<dbReference type="EMBL" id="LQCI01000034">
    <property type="protein sequence ID" value="KZB82131.1"/>
    <property type="molecule type" value="Genomic_DNA"/>
</dbReference>
<organism evidence="1 2">
    <name type="scientific">Amycolatopsis regifaucium</name>
    <dbReference type="NCBI Taxonomy" id="546365"/>
    <lineage>
        <taxon>Bacteria</taxon>
        <taxon>Bacillati</taxon>
        <taxon>Actinomycetota</taxon>
        <taxon>Actinomycetes</taxon>
        <taxon>Pseudonocardiales</taxon>
        <taxon>Pseudonocardiaceae</taxon>
        <taxon>Amycolatopsis</taxon>
    </lineage>
</organism>